<evidence type="ECO:0000313" key="4">
    <source>
        <dbReference type="Proteomes" id="UP000829685"/>
    </source>
</evidence>
<dbReference type="Pfam" id="PF03473">
    <property type="entry name" value="MOSC"/>
    <property type="match status" value="1"/>
</dbReference>
<dbReference type="InterPro" id="IPR005302">
    <property type="entry name" value="MoCF_Sase_C"/>
</dbReference>
<gene>
    <name evidence="3" type="ORF">JX265_003462</name>
</gene>
<dbReference type="PANTHER" id="PTHR14237">
    <property type="entry name" value="MOLYBDOPTERIN COFACTOR SULFURASE MOSC"/>
    <property type="match status" value="1"/>
</dbReference>
<feature type="transmembrane region" description="Helical" evidence="1">
    <location>
        <begin position="15"/>
        <end position="34"/>
    </location>
</feature>
<dbReference type="PANTHER" id="PTHR14237:SF23">
    <property type="entry name" value="MOSC DOMAIN PROTEIN (AFU_ORTHOLOGUE AFUA_7G05900)"/>
    <property type="match status" value="1"/>
</dbReference>
<name>A0A9P9WSK0_9PEZI</name>
<feature type="domain" description="MOSC" evidence="2">
    <location>
        <begin position="269"/>
        <end position="438"/>
    </location>
</feature>
<dbReference type="AlphaFoldDB" id="A0A9P9WSK0"/>
<dbReference type="Pfam" id="PF03476">
    <property type="entry name" value="MOSC_N"/>
    <property type="match status" value="1"/>
</dbReference>
<dbReference type="SUPFAM" id="SSF50800">
    <property type="entry name" value="PK beta-barrel domain-like"/>
    <property type="match status" value="1"/>
</dbReference>
<reference evidence="3" key="1">
    <citation type="submission" date="2021-03" db="EMBL/GenBank/DDBJ databases">
        <title>Revisited historic fungal species revealed as producer of novel bioactive compounds through whole genome sequencing and comparative genomics.</title>
        <authorList>
            <person name="Vignolle G.A."/>
            <person name="Hochenegger N."/>
            <person name="Mach R.L."/>
            <person name="Mach-Aigner A.R."/>
            <person name="Javad Rahimi M."/>
            <person name="Salim K.A."/>
            <person name="Chan C.M."/>
            <person name="Lim L.B.L."/>
            <person name="Cai F."/>
            <person name="Druzhinina I.S."/>
            <person name="U'Ren J.M."/>
            <person name="Derntl C."/>
        </authorList>
    </citation>
    <scope>NUCLEOTIDE SEQUENCE</scope>
    <source>
        <strain evidence="3">TUCIM 5799</strain>
    </source>
</reference>
<evidence type="ECO:0000259" key="2">
    <source>
        <dbReference type="PROSITE" id="PS51340"/>
    </source>
</evidence>
<organism evidence="3 4">
    <name type="scientific">Neoarthrinium moseri</name>
    <dbReference type="NCBI Taxonomy" id="1658444"/>
    <lineage>
        <taxon>Eukaryota</taxon>
        <taxon>Fungi</taxon>
        <taxon>Dikarya</taxon>
        <taxon>Ascomycota</taxon>
        <taxon>Pezizomycotina</taxon>
        <taxon>Sordariomycetes</taxon>
        <taxon>Xylariomycetidae</taxon>
        <taxon>Amphisphaeriales</taxon>
        <taxon>Apiosporaceae</taxon>
        <taxon>Neoarthrinium</taxon>
    </lineage>
</organism>
<evidence type="ECO:0000256" key="1">
    <source>
        <dbReference type="SAM" id="Phobius"/>
    </source>
</evidence>
<comment type="caution">
    <text evidence="3">The sequence shown here is derived from an EMBL/GenBank/DDBJ whole genome shotgun (WGS) entry which is preliminary data.</text>
</comment>
<dbReference type="InterPro" id="IPR005303">
    <property type="entry name" value="MOCOS_middle"/>
</dbReference>
<dbReference type="GO" id="GO:0030170">
    <property type="term" value="F:pyridoxal phosphate binding"/>
    <property type="evidence" value="ECO:0007669"/>
    <property type="project" value="InterPro"/>
</dbReference>
<dbReference type="GO" id="GO:0030151">
    <property type="term" value="F:molybdenum ion binding"/>
    <property type="evidence" value="ECO:0007669"/>
    <property type="project" value="InterPro"/>
</dbReference>
<accession>A0A9P9WSK0</accession>
<dbReference type="Proteomes" id="UP000829685">
    <property type="component" value="Unassembled WGS sequence"/>
</dbReference>
<sequence>MGDFSLEALNLDLNALFLLSVTVLAFLVPVVIILPPVTPQKSDALLQTHSLAGLAPSRSNLRTQFAPAAHEPRPGQPPRVQALMVYPVKSCRGVEVSRARVLPQGLEFDRLFTFAQLRSAFPVPVDASGAESDAHAWSFITQRQFARLATVAVELWLPDEMKLRKQSMKTNEAFLILRFPWQERGLRGLLATIGAKLTRGLRAVAEKEVLLPVDFPDADQIKARGYSYEDVTIWKETVSALNMSKEIPEELRLYLGVSNKLGLFRIDPQKLREVYHCAPRKEDIGWQPVCGFQDGYPLHIQNLCSVQTFDAQVPKDDELRQLSVLRFRPNIILSGGPAYDEDEWKQIRLRPGTSGLYNDALLNVSCHTVRCRLPNVDPDTGDRHPTQPDKTLRATRDIDAGAPRSGCLGVQATPLFEGAVTEEDRTAWVSVGMDVSVEERGEHFYLKS</sequence>
<keyword evidence="1" id="KW-0472">Membrane</keyword>
<dbReference type="InterPro" id="IPR011037">
    <property type="entry name" value="Pyrv_Knase-like_insert_dom_sf"/>
</dbReference>
<keyword evidence="1" id="KW-0812">Transmembrane</keyword>
<dbReference type="GO" id="GO:0003824">
    <property type="term" value="F:catalytic activity"/>
    <property type="evidence" value="ECO:0007669"/>
    <property type="project" value="InterPro"/>
</dbReference>
<proteinExistence type="predicted"/>
<dbReference type="EMBL" id="JAFIMR010000006">
    <property type="protein sequence ID" value="KAI1877454.1"/>
    <property type="molecule type" value="Genomic_DNA"/>
</dbReference>
<keyword evidence="4" id="KW-1185">Reference proteome</keyword>
<evidence type="ECO:0000313" key="3">
    <source>
        <dbReference type="EMBL" id="KAI1877454.1"/>
    </source>
</evidence>
<protein>
    <recommendedName>
        <fullName evidence="2">MOSC domain-containing protein</fullName>
    </recommendedName>
</protein>
<keyword evidence="1" id="KW-1133">Transmembrane helix</keyword>
<dbReference type="PROSITE" id="PS51340">
    <property type="entry name" value="MOSC"/>
    <property type="match status" value="1"/>
</dbReference>